<evidence type="ECO:0000256" key="1">
    <source>
        <dbReference type="ARBA" id="ARBA00022801"/>
    </source>
</evidence>
<gene>
    <name evidence="5" type="primary">nplT</name>
    <name evidence="5" type="ORF">GCM10011594_18480</name>
</gene>
<sequence length="464" mass="51387">MSSSHSAPTTASPSAPHRPDWVPDAVFYQIFPDRWARAGGPDPDLQPWGAPPDRDRFQGGDLIGITEHLDHLADLGVTALYLTPVFAAGTNHRYDTEDYFRIDPMLGDDANFDKLVGQAHERDIRIVLDAVFHHCGYGHPAFQDVLRRGPESPYANWFFVDSYPVSADPEPTYRTCSGCWYLPKLNVDHPALRAHLFDAVRHWTTRGIDGWRLDVPYMMENPGFWAEFRQVVREINPDAYIVAEVWEPAGEWTTGRTSDAAMNYQLRDALLDFLVDRRTGAGTLAARTAEIDREVGADAAGHMLNLLDSHDTARLRTVCGGEPELTRLSLATLFALRGAPMVYYGDEVGMAGLNDPECRGAMQWDRARWDTTTLDQVTALIRLRRGSVALRRGDQLVTAVTDDVVRIDRHHPDQQVAVLVNRANHPAHVAIDPAGVDLATGAAVPAGSVAVPARGAVFVDTTRR</sequence>
<dbReference type="InterPro" id="IPR006047">
    <property type="entry name" value="GH13_cat_dom"/>
</dbReference>
<dbReference type="PANTHER" id="PTHR10357">
    <property type="entry name" value="ALPHA-AMYLASE FAMILY MEMBER"/>
    <property type="match status" value="1"/>
</dbReference>
<dbReference type="GO" id="GO:0016798">
    <property type="term" value="F:hydrolase activity, acting on glycosyl bonds"/>
    <property type="evidence" value="ECO:0007669"/>
    <property type="project" value="UniProtKB-KW"/>
</dbReference>
<evidence type="ECO:0000256" key="2">
    <source>
        <dbReference type="ARBA" id="ARBA00023295"/>
    </source>
</evidence>
<proteinExistence type="predicted"/>
<dbReference type="GO" id="GO:0005975">
    <property type="term" value="P:carbohydrate metabolic process"/>
    <property type="evidence" value="ECO:0007669"/>
    <property type="project" value="InterPro"/>
</dbReference>
<keyword evidence="2" id="KW-0326">Glycosidase</keyword>
<reference evidence="5" key="1">
    <citation type="journal article" date="2014" name="Int. J. Syst. Evol. Microbiol.">
        <title>Complete genome sequence of Corynebacterium casei LMG S-19264T (=DSM 44701T), isolated from a smear-ripened cheese.</title>
        <authorList>
            <consortium name="US DOE Joint Genome Institute (JGI-PGF)"/>
            <person name="Walter F."/>
            <person name="Albersmeier A."/>
            <person name="Kalinowski J."/>
            <person name="Ruckert C."/>
        </authorList>
    </citation>
    <scope>NUCLEOTIDE SEQUENCE</scope>
    <source>
        <strain evidence="5">CGMCC 4.7308</strain>
    </source>
</reference>
<keyword evidence="6" id="KW-1185">Reference proteome</keyword>
<dbReference type="Proteomes" id="UP000655208">
    <property type="component" value="Unassembled WGS sequence"/>
</dbReference>
<dbReference type="Gene3D" id="3.20.20.80">
    <property type="entry name" value="Glycosidases"/>
    <property type="match status" value="1"/>
</dbReference>
<feature type="domain" description="Glycosyl hydrolase family 13 catalytic" evidence="4">
    <location>
        <begin position="29"/>
        <end position="384"/>
    </location>
</feature>
<dbReference type="InterPro" id="IPR017853">
    <property type="entry name" value="GH"/>
</dbReference>
<dbReference type="CDD" id="cd11338">
    <property type="entry name" value="AmyAc_CMD"/>
    <property type="match status" value="1"/>
</dbReference>
<organism evidence="5 6">
    <name type="scientific">Nakamurella endophytica</name>
    <dbReference type="NCBI Taxonomy" id="1748367"/>
    <lineage>
        <taxon>Bacteria</taxon>
        <taxon>Bacillati</taxon>
        <taxon>Actinomycetota</taxon>
        <taxon>Actinomycetes</taxon>
        <taxon>Nakamurellales</taxon>
        <taxon>Nakamurellaceae</taxon>
        <taxon>Nakamurella</taxon>
    </lineage>
</organism>
<dbReference type="Pfam" id="PF00128">
    <property type="entry name" value="Alpha-amylase"/>
    <property type="match status" value="1"/>
</dbReference>
<evidence type="ECO:0000256" key="3">
    <source>
        <dbReference type="SAM" id="MobiDB-lite"/>
    </source>
</evidence>
<protein>
    <submittedName>
        <fullName evidence="5">Neopullulanase</fullName>
    </submittedName>
</protein>
<accession>A0A917SW19</accession>
<feature type="compositionally biased region" description="Low complexity" evidence="3">
    <location>
        <begin position="1"/>
        <end position="15"/>
    </location>
</feature>
<evidence type="ECO:0000259" key="4">
    <source>
        <dbReference type="SMART" id="SM00642"/>
    </source>
</evidence>
<feature type="region of interest" description="Disordered" evidence="3">
    <location>
        <begin position="1"/>
        <end position="20"/>
    </location>
</feature>
<keyword evidence="1" id="KW-0378">Hydrolase</keyword>
<dbReference type="SUPFAM" id="SSF51445">
    <property type="entry name" value="(Trans)glycosidases"/>
    <property type="match status" value="1"/>
</dbReference>
<comment type="caution">
    <text evidence="5">The sequence shown here is derived from an EMBL/GenBank/DDBJ whole genome shotgun (WGS) entry which is preliminary data.</text>
</comment>
<dbReference type="SMART" id="SM00642">
    <property type="entry name" value="Aamy"/>
    <property type="match status" value="1"/>
</dbReference>
<dbReference type="PANTHER" id="PTHR10357:SF210">
    <property type="entry name" value="MALTODEXTRIN GLUCOSIDASE"/>
    <property type="match status" value="1"/>
</dbReference>
<reference evidence="5" key="2">
    <citation type="submission" date="2020-09" db="EMBL/GenBank/DDBJ databases">
        <authorList>
            <person name="Sun Q."/>
            <person name="Zhou Y."/>
        </authorList>
    </citation>
    <scope>NUCLEOTIDE SEQUENCE</scope>
    <source>
        <strain evidence="5">CGMCC 4.7308</strain>
    </source>
</reference>
<evidence type="ECO:0000313" key="6">
    <source>
        <dbReference type="Proteomes" id="UP000655208"/>
    </source>
</evidence>
<name>A0A917SW19_9ACTN</name>
<dbReference type="RefSeq" id="WP_188941215.1">
    <property type="nucleotide sequence ID" value="NZ_BMNA01000003.1"/>
</dbReference>
<evidence type="ECO:0000313" key="5">
    <source>
        <dbReference type="EMBL" id="GGL98858.1"/>
    </source>
</evidence>
<dbReference type="AlphaFoldDB" id="A0A917SW19"/>
<dbReference type="EMBL" id="BMNA01000003">
    <property type="protein sequence ID" value="GGL98858.1"/>
    <property type="molecule type" value="Genomic_DNA"/>
</dbReference>